<organism evidence="6 7">
    <name type="scientific">Rubinisphaera italica</name>
    <dbReference type="NCBI Taxonomy" id="2527969"/>
    <lineage>
        <taxon>Bacteria</taxon>
        <taxon>Pseudomonadati</taxon>
        <taxon>Planctomycetota</taxon>
        <taxon>Planctomycetia</taxon>
        <taxon>Planctomycetales</taxon>
        <taxon>Planctomycetaceae</taxon>
        <taxon>Rubinisphaera</taxon>
    </lineage>
</organism>
<protein>
    <submittedName>
        <fullName evidence="6">Macrolide export ATP-binding/permease protein MacB</fullName>
        <ecNumber evidence="6">3.6.3.-</ecNumber>
    </submittedName>
</protein>
<dbReference type="PROSITE" id="PS50893">
    <property type="entry name" value="ABC_TRANSPORTER_2"/>
    <property type="match status" value="1"/>
</dbReference>
<dbReference type="InterPro" id="IPR027417">
    <property type="entry name" value="P-loop_NTPase"/>
</dbReference>
<evidence type="ECO:0000259" key="5">
    <source>
        <dbReference type="PROSITE" id="PS50893"/>
    </source>
</evidence>
<accession>A0A5C5XF17</accession>
<evidence type="ECO:0000256" key="4">
    <source>
        <dbReference type="ARBA" id="ARBA00038388"/>
    </source>
</evidence>
<dbReference type="AlphaFoldDB" id="A0A5C5XF17"/>
<dbReference type="GO" id="GO:0005886">
    <property type="term" value="C:plasma membrane"/>
    <property type="evidence" value="ECO:0007669"/>
    <property type="project" value="TreeGrafter"/>
</dbReference>
<dbReference type="InterPro" id="IPR017911">
    <property type="entry name" value="MacB-like_ATP-bd"/>
</dbReference>
<evidence type="ECO:0000256" key="1">
    <source>
        <dbReference type="ARBA" id="ARBA00022448"/>
    </source>
</evidence>
<keyword evidence="6" id="KW-0378">Hydrolase</keyword>
<dbReference type="Gene3D" id="3.40.50.300">
    <property type="entry name" value="P-loop containing nucleotide triphosphate hydrolases"/>
    <property type="match status" value="1"/>
</dbReference>
<keyword evidence="7" id="KW-1185">Reference proteome</keyword>
<keyword evidence="3 6" id="KW-0067">ATP-binding</keyword>
<dbReference type="GO" id="GO:0098796">
    <property type="term" value="C:membrane protein complex"/>
    <property type="evidence" value="ECO:0007669"/>
    <property type="project" value="UniProtKB-ARBA"/>
</dbReference>
<comment type="similarity">
    <text evidence="4">Belongs to the ABC transporter superfamily. Macrolide exporter (TC 3.A.1.122) family.</text>
</comment>
<dbReference type="PROSITE" id="PS00211">
    <property type="entry name" value="ABC_TRANSPORTER_1"/>
    <property type="match status" value="1"/>
</dbReference>
<comment type="caution">
    <text evidence="6">The sequence shown here is derived from an EMBL/GenBank/DDBJ whole genome shotgun (WGS) entry which is preliminary data.</text>
</comment>
<evidence type="ECO:0000256" key="3">
    <source>
        <dbReference type="ARBA" id="ARBA00022840"/>
    </source>
</evidence>
<dbReference type="InterPro" id="IPR003593">
    <property type="entry name" value="AAA+_ATPase"/>
</dbReference>
<dbReference type="GO" id="GO:0022857">
    <property type="term" value="F:transmembrane transporter activity"/>
    <property type="evidence" value="ECO:0007669"/>
    <property type="project" value="TreeGrafter"/>
</dbReference>
<keyword evidence="2" id="KW-0547">Nucleotide-binding</keyword>
<dbReference type="PANTHER" id="PTHR24220">
    <property type="entry name" value="IMPORT ATP-BINDING PROTEIN"/>
    <property type="match status" value="1"/>
</dbReference>
<dbReference type="PANTHER" id="PTHR24220:SF86">
    <property type="entry name" value="ABC TRANSPORTER ABCH.1"/>
    <property type="match status" value="1"/>
</dbReference>
<reference evidence="6 7" key="1">
    <citation type="submission" date="2019-02" db="EMBL/GenBank/DDBJ databases">
        <title>Deep-cultivation of Planctomycetes and their phenomic and genomic characterization uncovers novel biology.</title>
        <authorList>
            <person name="Wiegand S."/>
            <person name="Jogler M."/>
            <person name="Boedeker C."/>
            <person name="Pinto D."/>
            <person name="Vollmers J."/>
            <person name="Rivas-Marin E."/>
            <person name="Kohn T."/>
            <person name="Peeters S.H."/>
            <person name="Heuer A."/>
            <person name="Rast P."/>
            <person name="Oberbeckmann S."/>
            <person name="Bunk B."/>
            <person name="Jeske O."/>
            <person name="Meyerdierks A."/>
            <person name="Storesund J.E."/>
            <person name="Kallscheuer N."/>
            <person name="Luecker S."/>
            <person name="Lage O.M."/>
            <person name="Pohl T."/>
            <person name="Merkel B.J."/>
            <person name="Hornburger P."/>
            <person name="Mueller R.-W."/>
            <person name="Bruemmer F."/>
            <person name="Labrenz M."/>
            <person name="Spormann A.M."/>
            <person name="Op Den Camp H."/>
            <person name="Overmann J."/>
            <person name="Amann R."/>
            <person name="Jetten M.S.M."/>
            <person name="Mascher T."/>
            <person name="Medema M.H."/>
            <person name="Devos D.P."/>
            <person name="Kaster A.-K."/>
            <person name="Ovreas L."/>
            <person name="Rohde M."/>
            <person name="Galperin M.Y."/>
            <person name="Jogler C."/>
        </authorList>
    </citation>
    <scope>NUCLEOTIDE SEQUENCE [LARGE SCALE GENOMIC DNA]</scope>
    <source>
        <strain evidence="6 7">Pan54</strain>
    </source>
</reference>
<name>A0A5C5XF17_9PLAN</name>
<dbReference type="SMART" id="SM00382">
    <property type="entry name" value="AAA"/>
    <property type="match status" value="1"/>
</dbReference>
<dbReference type="InterPro" id="IPR003439">
    <property type="entry name" value="ABC_transporter-like_ATP-bd"/>
</dbReference>
<dbReference type="Pfam" id="PF00005">
    <property type="entry name" value="ABC_tran"/>
    <property type="match status" value="1"/>
</dbReference>
<dbReference type="InterPro" id="IPR015854">
    <property type="entry name" value="ABC_transpr_LolD-like"/>
</dbReference>
<dbReference type="InterPro" id="IPR017871">
    <property type="entry name" value="ABC_transporter-like_CS"/>
</dbReference>
<dbReference type="GO" id="GO:0005524">
    <property type="term" value="F:ATP binding"/>
    <property type="evidence" value="ECO:0007669"/>
    <property type="project" value="UniProtKB-KW"/>
</dbReference>
<dbReference type="FunFam" id="3.40.50.300:FF:000032">
    <property type="entry name" value="Export ABC transporter ATP-binding protein"/>
    <property type="match status" value="1"/>
</dbReference>
<keyword evidence="1" id="KW-0813">Transport</keyword>
<dbReference type="GO" id="GO:0016887">
    <property type="term" value="F:ATP hydrolysis activity"/>
    <property type="evidence" value="ECO:0007669"/>
    <property type="project" value="InterPro"/>
</dbReference>
<proteinExistence type="inferred from homology"/>
<dbReference type="SUPFAM" id="SSF52540">
    <property type="entry name" value="P-loop containing nucleoside triphosphate hydrolases"/>
    <property type="match status" value="1"/>
</dbReference>
<dbReference type="RefSeq" id="WP_146503547.1">
    <property type="nucleotide sequence ID" value="NZ_SJPG01000001.1"/>
</dbReference>
<dbReference type="CDD" id="cd03255">
    <property type="entry name" value="ABC_MJ0796_LolCDE_FtsE"/>
    <property type="match status" value="1"/>
</dbReference>
<evidence type="ECO:0000313" key="7">
    <source>
        <dbReference type="Proteomes" id="UP000316095"/>
    </source>
</evidence>
<evidence type="ECO:0000256" key="2">
    <source>
        <dbReference type="ARBA" id="ARBA00022741"/>
    </source>
</evidence>
<dbReference type="EC" id="3.6.3.-" evidence="6"/>
<feature type="domain" description="ABC transporter" evidence="5">
    <location>
        <begin position="4"/>
        <end position="244"/>
    </location>
</feature>
<dbReference type="OrthoDB" id="273392at2"/>
<dbReference type="Proteomes" id="UP000316095">
    <property type="component" value="Unassembled WGS sequence"/>
</dbReference>
<dbReference type="EMBL" id="SJPG01000001">
    <property type="protein sequence ID" value="TWT61580.1"/>
    <property type="molecule type" value="Genomic_DNA"/>
</dbReference>
<sequence length="245" mass="27080">MPLIDLNNVTKTYDLGEIKVEALKNATFSIERGEYVALIGPSGSGKSTLMNTLGCLDRPTAGSYLLDGEEVVTMTKNQRASLRNRQLGFVFQNFNLLARTSALENVELPLLYTKGISARERYQRAVDSLKSVGLGDRFDHHPSQLSGGQQQRVAIARALVNRPSILMGDEPTGNLDSKTSRDVIRLFRELNQSRQLTVIIVTHDQNVAKNADRIIAMHDGEIIADTCNFEEAMESLQASESLLSE</sequence>
<evidence type="ECO:0000313" key="6">
    <source>
        <dbReference type="EMBL" id="TWT61580.1"/>
    </source>
</evidence>
<gene>
    <name evidence="6" type="primary">macB_2</name>
    <name evidence="6" type="ORF">Pan54_23160</name>
</gene>